<keyword evidence="2" id="KW-0560">Oxidoreductase</keyword>
<dbReference type="PANTHER" id="PTHR24321:SF8">
    <property type="entry name" value="ESTRADIOL 17-BETA-DEHYDROGENASE 8-RELATED"/>
    <property type="match status" value="1"/>
</dbReference>
<dbReference type="OrthoDB" id="504708at2759"/>
<protein>
    <submittedName>
        <fullName evidence="3">Uncharacterized protein</fullName>
    </submittedName>
</protein>
<dbReference type="AlphaFoldDB" id="A0A9W8HM85"/>
<dbReference type="InterPro" id="IPR036291">
    <property type="entry name" value="NAD(P)-bd_dom_sf"/>
</dbReference>
<evidence type="ECO:0000313" key="3">
    <source>
        <dbReference type="EMBL" id="KAJ2788099.1"/>
    </source>
</evidence>
<dbReference type="PRINTS" id="PR00081">
    <property type="entry name" value="GDHRDH"/>
</dbReference>
<proteinExistence type="inferred from homology"/>
<dbReference type="EMBL" id="JANBUM010000004">
    <property type="protein sequence ID" value="KAJ2788099.1"/>
    <property type="molecule type" value="Genomic_DNA"/>
</dbReference>
<name>A0A9W8HM85_9FUNG</name>
<organism evidence="3 4">
    <name type="scientific">Coemansia interrupta</name>
    <dbReference type="NCBI Taxonomy" id="1126814"/>
    <lineage>
        <taxon>Eukaryota</taxon>
        <taxon>Fungi</taxon>
        <taxon>Fungi incertae sedis</taxon>
        <taxon>Zoopagomycota</taxon>
        <taxon>Kickxellomycotina</taxon>
        <taxon>Kickxellomycetes</taxon>
        <taxon>Kickxellales</taxon>
        <taxon>Kickxellaceae</taxon>
        <taxon>Coemansia</taxon>
    </lineage>
</organism>
<dbReference type="Pfam" id="PF13561">
    <property type="entry name" value="adh_short_C2"/>
    <property type="match status" value="1"/>
</dbReference>
<dbReference type="Proteomes" id="UP001140172">
    <property type="component" value="Unassembled WGS sequence"/>
</dbReference>
<evidence type="ECO:0000256" key="1">
    <source>
        <dbReference type="ARBA" id="ARBA00006484"/>
    </source>
</evidence>
<keyword evidence="4" id="KW-1185">Reference proteome</keyword>
<evidence type="ECO:0000256" key="2">
    <source>
        <dbReference type="ARBA" id="ARBA00023002"/>
    </source>
</evidence>
<dbReference type="SUPFAM" id="SSF51735">
    <property type="entry name" value="NAD(P)-binding Rossmann-fold domains"/>
    <property type="match status" value="1"/>
</dbReference>
<dbReference type="InterPro" id="IPR002347">
    <property type="entry name" value="SDR_fam"/>
</dbReference>
<dbReference type="PANTHER" id="PTHR24321">
    <property type="entry name" value="DEHYDROGENASES, SHORT CHAIN"/>
    <property type="match status" value="1"/>
</dbReference>
<dbReference type="GO" id="GO:0016491">
    <property type="term" value="F:oxidoreductase activity"/>
    <property type="evidence" value="ECO:0007669"/>
    <property type="project" value="UniProtKB-KW"/>
</dbReference>
<comment type="caution">
    <text evidence="3">The sequence shown here is derived from an EMBL/GenBank/DDBJ whole genome shotgun (WGS) entry which is preliminary data.</text>
</comment>
<dbReference type="Gene3D" id="3.40.50.720">
    <property type="entry name" value="NAD(P)-binding Rossmann-like Domain"/>
    <property type="match status" value="1"/>
</dbReference>
<comment type="similarity">
    <text evidence="1">Belongs to the short-chain dehydrogenases/reductases (SDR) family.</text>
</comment>
<evidence type="ECO:0000313" key="4">
    <source>
        <dbReference type="Proteomes" id="UP001140172"/>
    </source>
</evidence>
<reference evidence="3" key="1">
    <citation type="submission" date="2022-07" db="EMBL/GenBank/DDBJ databases">
        <title>Phylogenomic reconstructions and comparative analyses of Kickxellomycotina fungi.</title>
        <authorList>
            <person name="Reynolds N.K."/>
            <person name="Stajich J.E."/>
            <person name="Barry K."/>
            <person name="Grigoriev I.V."/>
            <person name="Crous P."/>
            <person name="Smith M.E."/>
        </authorList>
    </citation>
    <scope>NUCLEOTIDE SEQUENCE</scope>
    <source>
        <strain evidence="3">BCRC 34489</strain>
    </source>
</reference>
<gene>
    <name evidence="3" type="ORF">GGI15_000120</name>
</gene>
<accession>A0A9W8HM85</accession>
<sequence>MAANFLNLSGVHVFITGSAGGVGVATSRAFLEQGAKVTLQYNSTKTTLEPLVAEYPDTAILVQARVDDEAQTTRAFNESVAAFGPIQVLVVNHGIWPRNNTAIKDMELEQWNNTLNVNLTGSFLVLREYLKQLEKYQVQDNVSVVFVGSVVAKIGQAFHADYATTKSALEGGLMMSLKNELVKIAPRGRVNTVAPAYIRTPMAEGILSNKAYLERALSVIPLHKISEPEDVANSVLFLASERASGNITGHVLSVNGGV</sequence>